<comment type="caution">
    <text evidence="1">The sequence shown here is derived from an EMBL/GenBank/DDBJ whole genome shotgun (WGS) entry which is preliminary data.</text>
</comment>
<protein>
    <submittedName>
        <fullName evidence="1">Uncharacterized protein</fullName>
    </submittedName>
</protein>
<name>A0ACC1THT1_9AGAR</name>
<dbReference type="Proteomes" id="UP001163835">
    <property type="component" value="Unassembled WGS sequence"/>
</dbReference>
<evidence type="ECO:0000313" key="2">
    <source>
        <dbReference type="Proteomes" id="UP001163835"/>
    </source>
</evidence>
<proteinExistence type="predicted"/>
<gene>
    <name evidence="1" type="ORF">F5876DRAFT_83977</name>
</gene>
<evidence type="ECO:0000313" key="1">
    <source>
        <dbReference type="EMBL" id="KAJ3803991.1"/>
    </source>
</evidence>
<accession>A0ACC1THT1</accession>
<dbReference type="EMBL" id="MU796436">
    <property type="protein sequence ID" value="KAJ3803991.1"/>
    <property type="molecule type" value="Genomic_DNA"/>
</dbReference>
<sequence length="144" mass="15613">DLRLTLAPVFSELLERLLQPSARSISSEVLTVLLSTLSALLKYLLVPSTDSTLPSVTLLPGVVFARKVNSDASYTLTSNISRSLVAFADKNIGYTPSTLEEAVDLFPHSARIINVLRCLVTRPVAEWAKHADITQAEVCDSSIS</sequence>
<keyword evidence="2" id="KW-1185">Reference proteome</keyword>
<organism evidence="1 2">
    <name type="scientific">Lentinula aff. lateritia</name>
    <dbReference type="NCBI Taxonomy" id="2804960"/>
    <lineage>
        <taxon>Eukaryota</taxon>
        <taxon>Fungi</taxon>
        <taxon>Dikarya</taxon>
        <taxon>Basidiomycota</taxon>
        <taxon>Agaricomycotina</taxon>
        <taxon>Agaricomycetes</taxon>
        <taxon>Agaricomycetidae</taxon>
        <taxon>Agaricales</taxon>
        <taxon>Marasmiineae</taxon>
        <taxon>Omphalotaceae</taxon>
        <taxon>Lentinula</taxon>
    </lineage>
</organism>
<reference evidence="1" key="1">
    <citation type="submission" date="2022-09" db="EMBL/GenBank/DDBJ databases">
        <title>A Global Phylogenomic Analysis of the Shiitake Genus Lentinula.</title>
        <authorList>
            <consortium name="DOE Joint Genome Institute"/>
            <person name="Sierra-Patev S."/>
            <person name="Min B."/>
            <person name="Naranjo-Ortiz M."/>
            <person name="Looney B."/>
            <person name="Konkel Z."/>
            <person name="Slot J.C."/>
            <person name="Sakamoto Y."/>
            <person name="Steenwyk J.L."/>
            <person name="Rokas A."/>
            <person name="Carro J."/>
            <person name="Camarero S."/>
            <person name="Ferreira P."/>
            <person name="Molpeceres G."/>
            <person name="Ruiz-Duenas F.J."/>
            <person name="Serrano A."/>
            <person name="Henrissat B."/>
            <person name="Drula E."/>
            <person name="Hughes K.W."/>
            <person name="Mata J.L."/>
            <person name="Ishikawa N.K."/>
            <person name="Vargas-Isla R."/>
            <person name="Ushijima S."/>
            <person name="Smith C.A."/>
            <person name="Ahrendt S."/>
            <person name="Andreopoulos W."/>
            <person name="He G."/>
            <person name="Labutti K."/>
            <person name="Lipzen A."/>
            <person name="Ng V."/>
            <person name="Riley R."/>
            <person name="Sandor L."/>
            <person name="Barry K."/>
            <person name="Martinez A.T."/>
            <person name="Xiao Y."/>
            <person name="Gibbons J.G."/>
            <person name="Terashima K."/>
            <person name="Grigoriev I.V."/>
            <person name="Hibbett D.S."/>
        </authorList>
    </citation>
    <scope>NUCLEOTIDE SEQUENCE</scope>
    <source>
        <strain evidence="1">TMI1499</strain>
    </source>
</reference>
<feature type="non-terminal residue" evidence="1">
    <location>
        <position position="1"/>
    </location>
</feature>